<comment type="caution">
    <text evidence="1">The sequence shown here is derived from an EMBL/GenBank/DDBJ whole genome shotgun (WGS) entry which is preliminary data.</text>
</comment>
<gene>
    <name evidence="1" type="ORF">GJU95_06565</name>
</gene>
<dbReference type="AlphaFoldDB" id="A0A9X4X9S6"/>
<evidence type="ECO:0000313" key="2">
    <source>
        <dbReference type="Proteomes" id="UP000488295"/>
    </source>
</evidence>
<organism evidence="1 2">
    <name type="scientific">Lactobacillus johnsonii</name>
    <dbReference type="NCBI Taxonomy" id="33959"/>
    <lineage>
        <taxon>Bacteria</taxon>
        <taxon>Bacillati</taxon>
        <taxon>Bacillota</taxon>
        <taxon>Bacilli</taxon>
        <taxon>Lactobacillales</taxon>
        <taxon>Lactobacillaceae</taxon>
        <taxon>Lactobacillus</taxon>
    </lineage>
</organism>
<dbReference type="Proteomes" id="UP000488295">
    <property type="component" value="Unassembled WGS sequence"/>
</dbReference>
<accession>A0A9X4X9S6</accession>
<protein>
    <submittedName>
        <fullName evidence="1">Transcriptional regulator</fullName>
    </submittedName>
</protein>
<proteinExistence type="predicted"/>
<reference evidence="1 2" key="1">
    <citation type="submission" date="2019-11" db="EMBL/GenBank/DDBJ databases">
        <title>Gastrointestinal microbiota of Peromyscus leucopus.</title>
        <authorList>
            <person name="Milovic A."/>
            <person name="Bassam K."/>
            <person name="Barbour A.G."/>
        </authorList>
    </citation>
    <scope>NUCLEOTIDE SEQUENCE [LARGE SCALE GENOMIC DNA]</scope>
    <source>
        <strain evidence="1 2">LL8</strain>
    </source>
</reference>
<name>A0A9X4X9S6_LACJH</name>
<evidence type="ECO:0000313" key="1">
    <source>
        <dbReference type="EMBL" id="MTE03431.1"/>
    </source>
</evidence>
<sequence>MLNHSIDDPKIASVYLGTENLAVNFPPTSPFSKEKEISFKDLSGTSFLVAQNVGFWGELFKTEIPNAKFLYQDDKKEYSQLLNFSVMPYFTTNLTQIDDLWGKGLPKDRIIVPVSDKIAHQKFYACFLKKNKKRIEPLIEKLQNKWETVDNFD</sequence>
<dbReference type="RefSeq" id="WP_155692672.1">
    <property type="nucleotide sequence ID" value="NZ_WKKC01000016.1"/>
</dbReference>
<dbReference type="EMBL" id="WKKC01000016">
    <property type="protein sequence ID" value="MTE03431.1"/>
    <property type="molecule type" value="Genomic_DNA"/>
</dbReference>